<sequence length="65" mass="6491">RAVSGAESRAAGGPARHWRQRSLSDRGKPGHTCGSAGGQGAAPWGSPWPRKAGQGITLASEGGSP</sequence>
<name>A0ABQ9VY24_SAGOE</name>
<proteinExistence type="predicted"/>
<protein>
    <recommendedName>
        <fullName evidence="4">MHC class I antigen</fullName>
    </recommendedName>
</protein>
<evidence type="ECO:0000313" key="2">
    <source>
        <dbReference type="EMBL" id="KAK2114288.1"/>
    </source>
</evidence>
<keyword evidence="3" id="KW-1185">Reference proteome</keyword>
<evidence type="ECO:0000256" key="1">
    <source>
        <dbReference type="SAM" id="MobiDB-lite"/>
    </source>
</evidence>
<organism evidence="2 3">
    <name type="scientific">Saguinus oedipus</name>
    <name type="common">Cotton-top tamarin</name>
    <name type="synonym">Oedipomidas oedipus</name>
    <dbReference type="NCBI Taxonomy" id="9490"/>
    <lineage>
        <taxon>Eukaryota</taxon>
        <taxon>Metazoa</taxon>
        <taxon>Chordata</taxon>
        <taxon>Craniata</taxon>
        <taxon>Vertebrata</taxon>
        <taxon>Euteleostomi</taxon>
        <taxon>Mammalia</taxon>
        <taxon>Eutheria</taxon>
        <taxon>Euarchontoglires</taxon>
        <taxon>Primates</taxon>
        <taxon>Haplorrhini</taxon>
        <taxon>Platyrrhini</taxon>
        <taxon>Cebidae</taxon>
        <taxon>Callitrichinae</taxon>
        <taxon>Saguinus</taxon>
    </lineage>
</organism>
<feature type="region of interest" description="Disordered" evidence="1">
    <location>
        <begin position="1"/>
        <end position="65"/>
    </location>
</feature>
<gene>
    <name evidence="2" type="ORF">P7K49_008554</name>
</gene>
<dbReference type="EMBL" id="JASSZA010000004">
    <property type="protein sequence ID" value="KAK2114288.1"/>
    <property type="molecule type" value="Genomic_DNA"/>
</dbReference>
<feature type="non-terminal residue" evidence="2">
    <location>
        <position position="65"/>
    </location>
</feature>
<accession>A0ABQ9VY24</accession>
<comment type="caution">
    <text evidence="2">The sequence shown here is derived from an EMBL/GenBank/DDBJ whole genome shotgun (WGS) entry which is preliminary data.</text>
</comment>
<feature type="non-terminal residue" evidence="2">
    <location>
        <position position="1"/>
    </location>
</feature>
<reference evidence="2 3" key="1">
    <citation type="submission" date="2023-05" db="EMBL/GenBank/DDBJ databases">
        <title>B98-5 Cell Line De Novo Hybrid Assembly: An Optical Mapping Approach.</title>
        <authorList>
            <person name="Kananen K."/>
            <person name="Auerbach J.A."/>
            <person name="Kautto E."/>
            <person name="Blachly J.S."/>
        </authorList>
    </citation>
    <scope>NUCLEOTIDE SEQUENCE [LARGE SCALE GENOMIC DNA]</scope>
    <source>
        <strain evidence="2">B95-8</strain>
        <tissue evidence="2">Cell line</tissue>
    </source>
</reference>
<evidence type="ECO:0000313" key="3">
    <source>
        <dbReference type="Proteomes" id="UP001266305"/>
    </source>
</evidence>
<dbReference type="Proteomes" id="UP001266305">
    <property type="component" value="Unassembled WGS sequence"/>
</dbReference>
<evidence type="ECO:0008006" key="4">
    <source>
        <dbReference type="Google" id="ProtNLM"/>
    </source>
</evidence>